<evidence type="ECO:0000313" key="2">
    <source>
        <dbReference type="EMBL" id="OMD47024.1"/>
    </source>
</evidence>
<dbReference type="SUPFAM" id="SSF55729">
    <property type="entry name" value="Acyl-CoA N-acyltransferases (Nat)"/>
    <property type="match status" value="1"/>
</dbReference>
<accession>A0ABX3HCL8</accession>
<name>A0ABX3HCL8_PAEBO</name>
<dbReference type="EMBL" id="MPTB01000017">
    <property type="protein sequence ID" value="OMD47024.1"/>
    <property type="molecule type" value="Genomic_DNA"/>
</dbReference>
<feature type="domain" description="N-acetyltransferase" evidence="1">
    <location>
        <begin position="2"/>
        <end position="156"/>
    </location>
</feature>
<keyword evidence="3" id="KW-1185">Reference proteome</keyword>
<organism evidence="2 3">
    <name type="scientific">Paenibacillus borealis</name>
    <dbReference type="NCBI Taxonomy" id="160799"/>
    <lineage>
        <taxon>Bacteria</taxon>
        <taxon>Bacillati</taxon>
        <taxon>Bacillota</taxon>
        <taxon>Bacilli</taxon>
        <taxon>Bacillales</taxon>
        <taxon>Paenibacillaceae</taxon>
        <taxon>Paenibacillus</taxon>
    </lineage>
</organism>
<dbReference type="RefSeq" id="WP_076111181.1">
    <property type="nucleotide sequence ID" value="NZ_MPTB01000017.1"/>
</dbReference>
<comment type="caution">
    <text evidence="2">The sequence shown here is derived from an EMBL/GenBank/DDBJ whole genome shotgun (WGS) entry which is preliminary data.</text>
</comment>
<evidence type="ECO:0000259" key="1">
    <source>
        <dbReference type="PROSITE" id="PS51186"/>
    </source>
</evidence>
<reference evidence="2 3" key="1">
    <citation type="submission" date="2016-10" db="EMBL/GenBank/DDBJ databases">
        <title>Paenibacillus species isolates.</title>
        <authorList>
            <person name="Beno S.M."/>
        </authorList>
    </citation>
    <scope>NUCLEOTIDE SEQUENCE [LARGE SCALE GENOMIC DNA]</scope>
    <source>
        <strain evidence="2 3">FSL H7-0744</strain>
    </source>
</reference>
<proteinExistence type="predicted"/>
<gene>
    <name evidence="2" type="ORF">BSK56_14410</name>
</gene>
<dbReference type="Gene3D" id="3.40.630.30">
    <property type="match status" value="1"/>
</dbReference>
<protein>
    <recommendedName>
        <fullName evidence="1">N-acetyltransferase domain-containing protein</fullName>
    </recommendedName>
</protein>
<dbReference type="InterPro" id="IPR000182">
    <property type="entry name" value="GNAT_dom"/>
</dbReference>
<sequence length="161" mass="18290">MLNIHPADPSDAPLLAEIQKRTFDEDALKYRNKAEDGPPGYDSIAWQAEMMKKGHYYKLLADGVIIGGMIVFPASGEDEFLLLRIFIDPLQQNHGFGQEAFHFLFASYPSARRWSLDTPSWAVRNHHFYKKMGFVQTGVIGDPDSQDAFFEYERISSNVTA</sequence>
<dbReference type="Proteomes" id="UP000187412">
    <property type="component" value="Unassembled WGS sequence"/>
</dbReference>
<dbReference type="Pfam" id="PF13508">
    <property type="entry name" value="Acetyltransf_7"/>
    <property type="match status" value="1"/>
</dbReference>
<evidence type="ECO:0000313" key="3">
    <source>
        <dbReference type="Proteomes" id="UP000187412"/>
    </source>
</evidence>
<dbReference type="PROSITE" id="PS51186">
    <property type="entry name" value="GNAT"/>
    <property type="match status" value="1"/>
</dbReference>
<dbReference type="InterPro" id="IPR016181">
    <property type="entry name" value="Acyl_CoA_acyltransferase"/>
</dbReference>